<evidence type="ECO:0000313" key="5">
    <source>
        <dbReference type="EMBL" id="TKK91263.1"/>
    </source>
</evidence>
<dbReference type="InterPro" id="IPR025948">
    <property type="entry name" value="HTH-like_dom"/>
</dbReference>
<dbReference type="OrthoDB" id="3254719at2"/>
<keyword evidence="6" id="KW-1185">Reference proteome</keyword>
<name>A0A4V5V070_9ACTN</name>
<dbReference type="Gene3D" id="3.30.420.10">
    <property type="entry name" value="Ribonuclease H-like superfamily/Ribonuclease H"/>
    <property type="match status" value="1"/>
</dbReference>
<dbReference type="GO" id="GO:0015074">
    <property type="term" value="P:DNA integration"/>
    <property type="evidence" value="ECO:0007669"/>
    <property type="project" value="InterPro"/>
</dbReference>
<protein>
    <submittedName>
        <fullName evidence="5">Uncharacterized protein</fullName>
    </submittedName>
</protein>
<evidence type="ECO:0000259" key="3">
    <source>
        <dbReference type="Pfam" id="PF00665"/>
    </source>
</evidence>
<dbReference type="AlphaFoldDB" id="A0A4V5V070"/>
<reference evidence="5 6" key="1">
    <citation type="submission" date="2019-04" db="EMBL/GenBank/DDBJ databases">
        <title>Herbidospora sp. NEAU-GS14.nov., a novel actinomycete isolated from soil.</title>
        <authorList>
            <person name="Han L."/>
        </authorList>
    </citation>
    <scope>NUCLEOTIDE SEQUENCE [LARGE SCALE GENOMIC DNA]</scope>
    <source>
        <strain evidence="5 6">NEAU-GS14</strain>
    </source>
</reference>
<evidence type="ECO:0000313" key="6">
    <source>
        <dbReference type="Proteomes" id="UP000308705"/>
    </source>
</evidence>
<evidence type="ECO:0000259" key="4">
    <source>
        <dbReference type="Pfam" id="PF13276"/>
    </source>
</evidence>
<dbReference type="Pfam" id="PF13276">
    <property type="entry name" value="HTH_21"/>
    <property type="match status" value="1"/>
</dbReference>
<dbReference type="Proteomes" id="UP000308705">
    <property type="component" value="Unassembled WGS sequence"/>
</dbReference>
<accession>A0A4V5V070</accession>
<gene>
    <name evidence="5" type="ORF">FDA94_00135</name>
</gene>
<dbReference type="PANTHER" id="PTHR46889">
    <property type="entry name" value="TRANSPOSASE INSF FOR INSERTION SEQUENCE IS3B-RELATED"/>
    <property type="match status" value="1"/>
</dbReference>
<sequence>MPVVEHQVGSALPADRSRPERAPRVRQRTIWLEADLRKEPAFAWRSPPSPRSLRHAWLSERTRQIHAASRGTYGSRRVYAELKLGGGLIVAYHTVEMLMQREGIRGLPGNPRGRRPVQQVPTAADMVDRDFHRDAPNMLWVTDITEHPTREGKVYCCVVLDVYSRRVVVVHRLHPDLGTGHWA</sequence>
<feature type="region of interest" description="Disordered" evidence="2">
    <location>
        <begin position="1"/>
        <end position="24"/>
    </location>
</feature>
<organism evidence="5 6">
    <name type="scientific">Herbidospora galbida</name>
    <dbReference type="NCBI Taxonomy" id="2575442"/>
    <lineage>
        <taxon>Bacteria</taxon>
        <taxon>Bacillati</taxon>
        <taxon>Actinomycetota</taxon>
        <taxon>Actinomycetes</taxon>
        <taxon>Streptosporangiales</taxon>
        <taxon>Streptosporangiaceae</taxon>
        <taxon>Herbidospora</taxon>
    </lineage>
</organism>
<dbReference type="EMBL" id="SZQA01000001">
    <property type="protein sequence ID" value="TKK91263.1"/>
    <property type="molecule type" value="Genomic_DNA"/>
</dbReference>
<dbReference type="PANTHER" id="PTHR46889:SF4">
    <property type="entry name" value="TRANSPOSASE INSO FOR INSERTION SEQUENCE ELEMENT IS911B-RELATED"/>
    <property type="match status" value="1"/>
</dbReference>
<feature type="domain" description="Integrase catalytic" evidence="3">
    <location>
        <begin position="134"/>
        <end position="171"/>
    </location>
</feature>
<dbReference type="SUPFAM" id="SSF53098">
    <property type="entry name" value="Ribonuclease H-like"/>
    <property type="match status" value="1"/>
</dbReference>
<dbReference type="InterPro" id="IPR012337">
    <property type="entry name" value="RNaseH-like_sf"/>
</dbReference>
<comment type="caution">
    <text evidence="5">The sequence shown here is derived from an EMBL/GenBank/DDBJ whole genome shotgun (WGS) entry which is preliminary data.</text>
</comment>
<dbReference type="Pfam" id="PF00665">
    <property type="entry name" value="rve"/>
    <property type="match status" value="1"/>
</dbReference>
<proteinExistence type="predicted"/>
<dbReference type="GO" id="GO:0003676">
    <property type="term" value="F:nucleic acid binding"/>
    <property type="evidence" value="ECO:0007669"/>
    <property type="project" value="InterPro"/>
</dbReference>
<evidence type="ECO:0000256" key="2">
    <source>
        <dbReference type="SAM" id="MobiDB-lite"/>
    </source>
</evidence>
<dbReference type="InterPro" id="IPR001584">
    <property type="entry name" value="Integrase_cat-core"/>
</dbReference>
<dbReference type="InterPro" id="IPR036397">
    <property type="entry name" value="RNaseH_sf"/>
</dbReference>
<evidence type="ECO:0000256" key="1">
    <source>
        <dbReference type="ARBA" id="ARBA00002286"/>
    </source>
</evidence>
<feature type="domain" description="HTH-like" evidence="4">
    <location>
        <begin position="59"/>
        <end position="107"/>
    </location>
</feature>
<comment type="function">
    <text evidence="1">Involved in the transposition of the insertion sequence.</text>
</comment>
<dbReference type="InterPro" id="IPR050900">
    <property type="entry name" value="Transposase_IS3/IS150/IS904"/>
</dbReference>